<name>A0A557QQY7_9RHOO</name>
<dbReference type="EMBL" id="VMNK01000011">
    <property type="protein sequence ID" value="TVO55312.1"/>
    <property type="molecule type" value="Genomic_DNA"/>
</dbReference>
<keyword evidence="8" id="KW-0560">Oxidoreductase</keyword>
<dbReference type="GO" id="GO:0012505">
    <property type="term" value="C:endomembrane system"/>
    <property type="evidence" value="ECO:0007669"/>
    <property type="project" value="UniProtKB-SubCell"/>
</dbReference>
<feature type="transmembrane region" description="Helical" evidence="5">
    <location>
        <begin position="281"/>
        <end position="299"/>
    </location>
</feature>
<feature type="transmembrane region" description="Helical" evidence="5">
    <location>
        <begin position="342"/>
        <end position="363"/>
    </location>
</feature>
<evidence type="ECO:0000313" key="9">
    <source>
        <dbReference type="Proteomes" id="UP000319502"/>
    </source>
</evidence>
<evidence type="ECO:0000259" key="7">
    <source>
        <dbReference type="Pfam" id="PF00361"/>
    </source>
</evidence>
<feature type="transmembrane region" description="Helical" evidence="5">
    <location>
        <begin position="12"/>
        <end position="31"/>
    </location>
</feature>
<keyword evidence="5" id="KW-0874">Quinone</keyword>
<evidence type="ECO:0000256" key="6">
    <source>
        <dbReference type="RuleBase" id="RU000320"/>
    </source>
</evidence>
<dbReference type="Pfam" id="PF00361">
    <property type="entry name" value="Proton_antipo_M"/>
    <property type="match status" value="1"/>
</dbReference>
<reference evidence="8 9" key="1">
    <citation type="submission" date="2019-07" db="EMBL/GenBank/DDBJ databases">
        <title>The pathways for chlorine oxyanion respiration interact through the shared metabolite chlorate.</title>
        <authorList>
            <person name="Barnum T.P."/>
            <person name="Cheng Y."/>
            <person name="Hill K.A."/>
            <person name="Lucas L.N."/>
            <person name="Carlson H.K."/>
            <person name="Coates J.D."/>
        </authorList>
    </citation>
    <scope>NUCLEOTIDE SEQUENCE [LARGE SCALE GENOMIC DNA]</scope>
    <source>
        <strain evidence="8 9">SFB-3</strain>
    </source>
</reference>
<comment type="similarity">
    <text evidence="5">Belongs to the complex I subunit 2 family.</text>
</comment>
<feature type="transmembrane region" description="Helical" evidence="5">
    <location>
        <begin position="131"/>
        <end position="148"/>
    </location>
</feature>
<dbReference type="EC" id="7.1.1.-" evidence="5"/>
<keyword evidence="3 5" id="KW-1133">Transmembrane helix</keyword>
<organism evidence="8 9">
    <name type="scientific">Denitromonas halophila</name>
    <dbReference type="NCBI Taxonomy" id="1629404"/>
    <lineage>
        <taxon>Bacteria</taxon>
        <taxon>Pseudomonadati</taxon>
        <taxon>Pseudomonadota</taxon>
        <taxon>Betaproteobacteria</taxon>
        <taxon>Rhodocyclales</taxon>
        <taxon>Zoogloeaceae</taxon>
        <taxon>Denitromonas</taxon>
    </lineage>
</organism>
<protein>
    <recommendedName>
        <fullName evidence="5">NADH-quinone oxidoreductase subunit N</fullName>
        <ecNumber evidence="5">7.1.1.-</ecNumber>
    </recommendedName>
    <alternativeName>
        <fullName evidence="5">NADH dehydrogenase I subunit N</fullName>
    </alternativeName>
    <alternativeName>
        <fullName evidence="5">NDH-1 subunit N</fullName>
    </alternativeName>
</protein>
<feature type="transmembrane region" description="Helical" evidence="5">
    <location>
        <begin position="108"/>
        <end position="125"/>
    </location>
</feature>
<dbReference type="InterPro" id="IPR001750">
    <property type="entry name" value="ND/Mrp_TM"/>
</dbReference>
<dbReference type="InterPro" id="IPR010096">
    <property type="entry name" value="NADH-Q_OxRdtase_suN/2"/>
</dbReference>
<keyword evidence="4 5" id="KW-0472">Membrane</keyword>
<evidence type="ECO:0000313" key="8">
    <source>
        <dbReference type="EMBL" id="TVO55312.1"/>
    </source>
</evidence>
<evidence type="ECO:0000256" key="5">
    <source>
        <dbReference type="HAMAP-Rule" id="MF_00445"/>
    </source>
</evidence>
<dbReference type="HAMAP" id="MF_00445">
    <property type="entry name" value="NDH1_NuoN_1"/>
    <property type="match status" value="1"/>
</dbReference>
<feature type="transmembrane region" description="Helical" evidence="5">
    <location>
        <begin position="420"/>
        <end position="439"/>
    </location>
</feature>
<evidence type="ECO:0000256" key="3">
    <source>
        <dbReference type="ARBA" id="ARBA00022989"/>
    </source>
</evidence>
<dbReference type="GO" id="GO:0042773">
    <property type="term" value="P:ATP synthesis coupled electron transport"/>
    <property type="evidence" value="ECO:0007669"/>
    <property type="project" value="InterPro"/>
</dbReference>
<keyword evidence="2 5" id="KW-0812">Transmembrane</keyword>
<keyword evidence="5" id="KW-0830">Ubiquinone</keyword>
<gene>
    <name evidence="5 8" type="primary">nuoN</name>
    <name evidence="8" type="ORF">FHP91_12585</name>
</gene>
<evidence type="ECO:0000256" key="1">
    <source>
        <dbReference type="ARBA" id="ARBA00004127"/>
    </source>
</evidence>
<keyword evidence="9" id="KW-1185">Reference proteome</keyword>
<comment type="subcellular location">
    <subcellularLocation>
        <location evidence="5">Cell membrane</location>
        <topology evidence="5">Multi-pass membrane protein</topology>
    </subcellularLocation>
    <subcellularLocation>
        <location evidence="1">Endomembrane system</location>
        <topology evidence="1">Multi-pass membrane protein</topology>
    </subcellularLocation>
    <subcellularLocation>
        <location evidence="6">Membrane</location>
        <topology evidence="6">Multi-pass membrane protein</topology>
    </subcellularLocation>
</comment>
<accession>A0A557QQY7</accession>
<feature type="domain" description="NADH:quinone oxidoreductase/Mrp antiporter transmembrane" evidence="7">
    <location>
        <begin position="125"/>
        <end position="432"/>
    </location>
</feature>
<dbReference type="NCBIfam" id="TIGR01770">
    <property type="entry name" value="NDH_I_N"/>
    <property type="match status" value="1"/>
</dbReference>
<evidence type="ECO:0000256" key="4">
    <source>
        <dbReference type="ARBA" id="ARBA00023136"/>
    </source>
</evidence>
<dbReference type="OrthoDB" id="9768329at2"/>
<feature type="transmembrane region" description="Helical" evidence="5">
    <location>
        <begin position="306"/>
        <end position="327"/>
    </location>
</feature>
<feature type="transmembrane region" description="Helical" evidence="5">
    <location>
        <begin position="384"/>
        <end position="408"/>
    </location>
</feature>
<dbReference type="NCBIfam" id="NF004442">
    <property type="entry name" value="PRK05777.1-5"/>
    <property type="match status" value="1"/>
</dbReference>
<feature type="transmembrane region" description="Helical" evidence="5">
    <location>
        <begin position="211"/>
        <end position="236"/>
    </location>
</feature>
<dbReference type="Proteomes" id="UP000319502">
    <property type="component" value="Unassembled WGS sequence"/>
</dbReference>
<dbReference type="RefSeq" id="WP_144309925.1">
    <property type="nucleotide sequence ID" value="NZ_VMNK01000011.1"/>
</dbReference>
<proteinExistence type="inferred from homology"/>
<comment type="catalytic activity">
    <reaction evidence="5">
        <text>a quinone + NADH + 5 H(+)(in) = a quinol + NAD(+) + 4 H(+)(out)</text>
        <dbReference type="Rhea" id="RHEA:57888"/>
        <dbReference type="ChEBI" id="CHEBI:15378"/>
        <dbReference type="ChEBI" id="CHEBI:24646"/>
        <dbReference type="ChEBI" id="CHEBI:57540"/>
        <dbReference type="ChEBI" id="CHEBI:57945"/>
        <dbReference type="ChEBI" id="CHEBI:132124"/>
    </reaction>
</comment>
<dbReference type="PRINTS" id="PR01434">
    <property type="entry name" value="NADHDHGNASE5"/>
</dbReference>
<dbReference type="PANTHER" id="PTHR22773">
    <property type="entry name" value="NADH DEHYDROGENASE"/>
    <property type="match status" value="1"/>
</dbReference>
<evidence type="ECO:0000256" key="2">
    <source>
        <dbReference type="ARBA" id="ARBA00022692"/>
    </source>
</evidence>
<feature type="transmembrane region" description="Helical" evidence="5">
    <location>
        <begin position="160"/>
        <end position="181"/>
    </location>
</feature>
<comment type="caution">
    <text evidence="8">The sequence shown here is derived from an EMBL/GenBank/DDBJ whole genome shotgun (WGS) entry which is preliminary data.</text>
</comment>
<comment type="function">
    <text evidence="5">NDH-1 shuttles electrons from NADH, via FMN and iron-sulfur (Fe-S) centers, to quinones in the respiratory chain. The immediate electron acceptor for the enzyme in this species is believed to be ubiquinone. Couples the redox reaction to proton translocation (for every two electrons transferred, four hydrogen ions are translocated across the cytoplasmic membrane), and thus conserves the redox energy in a proton gradient.</text>
</comment>
<keyword evidence="5" id="KW-1278">Translocase</keyword>
<feature type="transmembrane region" description="Helical" evidence="5">
    <location>
        <begin position="78"/>
        <end position="96"/>
    </location>
</feature>
<dbReference type="GO" id="GO:0005886">
    <property type="term" value="C:plasma membrane"/>
    <property type="evidence" value="ECO:0007669"/>
    <property type="project" value="UniProtKB-SubCell"/>
</dbReference>
<dbReference type="GO" id="GO:0048038">
    <property type="term" value="F:quinone binding"/>
    <property type="evidence" value="ECO:0007669"/>
    <property type="project" value="UniProtKB-KW"/>
</dbReference>
<sequence length="497" mass="53875">MNFVVPDFAPAVTELFVAGMSLVILLLTVFMRESARNIGYVLTQLTLIVAALLTIFTMDGQVRVTLSDMYVDDLMGDVLKILICFSVITALIYGRGYAADRGFDRPEYHLLALFSTLGMMVMVTANHFLSLYIGLEMLSLSLYGLVAFDRDSARSTEAAMKYFILGALASGLLLYGMSMVYGATGNLSLSGVAQAIYNQAAVYDGVSSKTVLMFGLVFIVAGLAFKLGVVPFHMWVPDVYHGAPTSVTLMIGTAPKLAAFAMAMRLLVGGLFDLAEHWQTMLMLMAVGSLVLGNIAAIAQTNLKRMLAYSGISHMGFLLLGLLSGVVEGDRFNALNAYTSSMFYAIAYVVMSLASFGIIILLSRSGFEAENIDDLKGLNKRSSWFAAMMMIIMFSMAGIPFFIGFFAKLSVLQSLVAADMVWLAVLAVMMSLVGAFYYLRVVKVMYFDEPVDTAPIHAASDIRVLLSANCLAIAFLGLLPQQLIDLCQLALVASFQG</sequence>
<dbReference type="GO" id="GO:0008137">
    <property type="term" value="F:NADH dehydrogenase (ubiquinone) activity"/>
    <property type="evidence" value="ECO:0007669"/>
    <property type="project" value="InterPro"/>
</dbReference>
<feature type="transmembrane region" description="Helical" evidence="5">
    <location>
        <begin position="38"/>
        <end position="58"/>
    </location>
</feature>
<dbReference type="GO" id="GO:0050136">
    <property type="term" value="F:NADH dehydrogenase (quinone) (non-electrogenic) activity"/>
    <property type="evidence" value="ECO:0007669"/>
    <property type="project" value="UniProtKB-UniRule"/>
</dbReference>
<comment type="subunit">
    <text evidence="5">NDH-1 is composed of 14 different subunits. Subunits NuoA, H, J, K, L, M, N constitute the membrane sector of the complex.</text>
</comment>
<keyword evidence="5" id="KW-0520">NAD</keyword>
<keyword evidence="5" id="KW-1003">Cell membrane</keyword>
<keyword evidence="5" id="KW-0813">Transport</keyword>
<dbReference type="AlphaFoldDB" id="A0A557QQY7"/>